<dbReference type="PANTHER" id="PTHR21004:SF0">
    <property type="entry name" value="PEROXISOMAL LEADER PEPTIDE-PROCESSING PROTEASE"/>
    <property type="match status" value="1"/>
</dbReference>
<dbReference type="OrthoDB" id="1522627at2"/>
<dbReference type="EMBL" id="AUXZ01000070">
    <property type="protein sequence ID" value="KZN50896.1"/>
    <property type="molecule type" value="Genomic_DNA"/>
</dbReference>
<sequence length="394" mass="42499">MRILALLIVFVALSGCEATRVNNVNSIKTKAKLNNTLSLPINADVAFHVDRSVPEDKVNFIGQLESAAELVTQEMFSSSKKLDSDVKFDYLIKLKATSDWDIVWGGWDSDFTIQIFSADGELIFDKASIAKASGSGGVYDFNAVFNSFAKETKTALIDFVNANETLLLNPTMVSAQSKPVKYFFKDAEPAMSGTGFFINNKGVAVTAAHVIDECIFYETQEKGVKREVELIAQSNLLDLAVLKVKGIDSASVTILEEPNVTLGKQVFTTGFPLSGILSEYPSMTMGNISSLGGLKGAKGFFQFSAPIQPGNSGGAILDYKGNLVGVVSSSLNQSIMLKKSGTVAQNVNFGVDVELLKKFLTKQGVTYNQGQSETAFEQSSANAVESTIQLLCYK</sequence>
<dbReference type="Pfam" id="PF13365">
    <property type="entry name" value="Trypsin_2"/>
    <property type="match status" value="1"/>
</dbReference>
<protein>
    <recommendedName>
        <fullName evidence="3">Serine protease</fullName>
    </recommendedName>
</protein>
<dbReference type="Gene3D" id="2.40.10.10">
    <property type="entry name" value="Trypsin-like serine proteases"/>
    <property type="match status" value="2"/>
</dbReference>
<dbReference type="GO" id="GO:0016485">
    <property type="term" value="P:protein processing"/>
    <property type="evidence" value="ECO:0007669"/>
    <property type="project" value="InterPro"/>
</dbReference>
<evidence type="ECO:0008006" key="3">
    <source>
        <dbReference type="Google" id="ProtNLM"/>
    </source>
</evidence>
<dbReference type="PROSITE" id="PS51257">
    <property type="entry name" value="PROKAR_LIPOPROTEIN"/>
    <property type="match status" value="1"/>
</dbReference>
<gene>
    <name evidence="1" type="ORF">N476_14740</name>
</gene>
<dbReference type="InterPro" id="IPR001940">
    <property type="entry name" value="Peptidase_S1C"/>
</dbReference>
<dbReference type="GO" id="GO:0004252">
    <property type="term" value="F:serine-type endopeptidase activity"/>
    <property type="evidence" value="ECO:0007669"/>
    <property type="project" value="InterPro"/>
</dbReference>
<dbReference type="PATRIC" id="fig|1365251.3.peg.2161"/>
<dbReference type="InterPro" id="IPR039245">
    <property type="entry name" value="TYSND1/DEG15"/>
</dbReference>
<dbReference type="SUPFAM" id="SSF50494">
    <property type="entry name" value="Trypsin-like serine proteases"/>
    <property type="match status" value="1"/>
</dbReference>
<dbReference type="PANTHER" id="PTHR21004">
    <property type="entry name" value="SERINE PROTEASE-RELATED"/>
    <property type="match status" value="1"/>
</dbReference>
<dbReference type="InterPro" id="IPR009003">
    <property type="entry name" value="Peptidase_S1_PA"/>
</dbReference>
<reference evidence="1 2" key="1">
    <citation type="submission" date="2013-07" db="EMBL/GenBank/DDBJ databases">
        <title>Comparative Genomic and Metabolomic Analysis of Twelve Strains of Pseudoalteromonas luteoviolacea.</title>
        <authorList>
            <person name="Vynne N.G."/>
            <person name="Mansson M."/>
            <person name="Gram L."/>
        </authorList>
    </citation>
    <scope>NUCLEOTIDE SEQUENCE [LARGE SCALE GENOMIC DNA]</scope>
    <source>
        <strain evidence="1 2">H33</strain>
    </source>
</reference>
<dbReference type="RefSeq" id="WP_063361671.1">
    <property type="nucleotide sequence ID" value="NZ_AUXZ01000070.1"/>
</dbReference>
<dbReference type="GO" id="GO:0031998">
    <property type="term" value="P:regulation of fatty acid beta-oxidation"/>
    <property type="evidence" value="ECO:0007669"/>
    <property type="project" value="TreeGrafter"/>
</dbReference>
<dbReference type="InterPro" id="IPR043504">
    <property type="entry name" value="Peptidase_S1_PA_chymotrypsin"/>
</dbReference>
<dbReference type="AlphaFoldDB" id="A0A167EKQ1"/>
<accession>A0A167EKQ1</accession>
<evidence type="ECO:0000313" key="2">
    <source>
        <dbReference type="Proteomes" id="UP000076503"/>
    </source>
</evidence>
<dbReference type="Proteomes" id="UP000076503">
    <property type="component" value="Unassembled WGS sequence"/>
</dbReference>
<organism evidence="1 2">
    <name type="scientific">Pseudoalteromonas luteoviolacea H33</name>
    <dbReference type="NCBI Taxonomy" id="1365251"/>
    <lineage>
        <taxon>Bacteria</taxon>
        <taxon>Pseudomonadati</taxon>
        <taxon>Pseudomonadota</taxon>
        <taxon>Gammaproteobacteria</taxon>
        <taxon>Alteromonadales</taxon>
        <taxon>Pseudoalteromonadaceae</taxon>
        <taxon>Pseudoalteromonas</taxon>
    </lineage>
</organism>
<name>A0A167EKQ1_9GAMM</name>
<proteinExistence type="predicted"/>
<dbReference type="PRINTS" id="PR00834">
    <property type="entry name" value="PROTEASES2C"/>
</dbReference>
<evidence type="ECO:0000313" key="1">
    <source>
        <dbReference type="EMBL" id="KZN50896.1"/>
    </source>
</evidence>
<comment type="caution">
    <text evidence="1">The sequence shown here is derived from an EMBL/GenBank/DDBJ whole genome shotgun (WGS) entry which is preliminary data.</text>
</comment>